<dbReference type="EMBL" id="AZHX01000537">
    <property type="protein sequence ID" value="ETX07064.1"/>
    <property type="molecule type" value="Genomic_DNA"/>
</dbReference>
<comment type="caution">
    <text evidence="2">The sequence shown here is derived from an EMBL/GenBank/DDBJ whole genome shotgun (WGS) entry which is preliminary data.</text>
</comment>
<keyword evidence="3" id="KW-1185">Reference proteome</keyword>
<feature type="coiled-coil region" evidence="1">
    <location>
        <begin position="532"/>
        <end position="569"/>
    </location>
</feature>
<keyword evidence="1" id="KW-0175">Coiled coil</keyword>
<dbReference type="AlphaFoldDB" id="W4M9K4"/>
<accession>W4M9K4</accession>
<name>W4M9K4_9BACT</name>
<feature type="coiled-coil region" evidence="1">
    <location>
        <begin position="172"/>
        <end position="206"/>
    </location>
</feature>
<evidence type="ECO:0000313" key="2">
    <source>
        <dbReference type="EMBL" id="ETX07064.1"/>
    </source>
</evidence>
<dbReference type="Proteomes" id="UP000019140">
    <property type="component" value="Unassembled WGS sequence"/>
</dbReference>
<organism evidence="2 3">
    <name type="scientific">Candidatus Entotheonella gemina</name>
    <dbReference type="NCBI Taxonomy" id="1429439"/>
    <lineage>
        <taxon>Bacteria</taxon>
        <taxon>Pseudomonadati</taxon>
        <taxon>Nitrospinota/Tectimicrobiota group</taxon>
        <taxon>Candidatus Tectimicrobiota</taxon>
        <taxon>Candidatus Entotheonellia</taxon>
        <taxon>Candidatus Entotheonellales</taxon>
        <taxon>Candidatus Entotheonellaceae</taxon>
        <taxon>Candidatus Entotheonella</taxon>
    </lineage>
</organism>
<reference evidence="2 3" key="1">
    <citation type="journal article" date="2014" name="Nature">
        <title>An environmental bacterial taxon with a large and distinct metabolic repertoire.</title>
        <authorList>
            <person name="Wilson M.C."/>
            <person name="Mori T."/>
            <person name="Ruckert C."/>
            <person name="Uria A.R."/>
            <person name="Helf M.J."/>
            <person name="Takada K."/>
            <person name="Gernert C."/>
            <person name="Steffens U.A."/>
            <person name="Heycke N."/>
            <person name="Schmitt S."/>
            <person name="Rinke C."/>
            <person name="Helfrich E.J."/>
            <person name="Brachmann A.O."/>
            <person name="Gurgui C."/>
            <person name="Wakimoto T."/>
            <person name="Kracht M."/>
            <person name="Crusemann M."/>
            <person name="Hentschel U."/>
            <person name="Abe I."/>
            <person name="Matsunaga S."/>
            <person name="Kalinowski J."/>
            <person name="Takeyama H."/>
            <person name="Piel J."/>
        </authorList>
    </citation>
    <scope>NUCLEOTIDE SEQUENCE [LARGE SCALE GENOMIC DNA]</scope>
    <source>
        <strain evidence="3">TSY2</strain>
    </source>
</reference>
<gene>
    <name evidence="2" type="ORF">ETSY2_13365</name>
</gene>
<evidence type="ECO:0000313" key="3">
    <source>
        <dbReference type="Proteomes" id="UP000019140"/>
    </source>
</evidence>
<evidence type="ECO:0000256" key="1">
    <source>
        <dbReference type="SAM" id="Coils"/>
    </source>
</evidence>
<sequence length="580" mass="64424">MADSNLDERLERIRSIANKSTPQEAETPQRQRRTSALFATSADETPAAAADLRVEQTQVYQILVDTGLESEQKVEAIADLLVLDFTDPDNDAQQMALAEVGVMIAALIEDFTEQSRQSIQMTQNNPLSQLTENIREVFENYHQLVQGRAGLQQKLGIIQGLLEQNGGDELQLLRALSDAQNKKDQKEALESQKMAAETALKEATDHLQSITDRETVVSERLAEIGDGYLWFQGDLKTERTDLKQEKLALTRQTEAARDALRQRSEAFEQAERTLSAFLGDDYEIYEQILEILDIGNEEFREELSRIASQTLAYIDQTGTSLTGVRNQLAELLEEVKSSSNLSFNTSDKITILQRALTRAQDRNVAGFSAFNDKAADASAIPGLEDLGELDERKIRDQATQFTSELKRNIASTTQLSGNVATHYTTLQQMRTDLEDGVNSADGQLLQAVATASTTGQTIVLRIQRLAAMAQKIVSDSMYQEELATTFNEVVKDFETGLQAQLQRNSTIEGFGKLTKDLTEALDAKNEATYLLAKEQEQLVQRLAQNVDALQQANQRARELDTTLSAATLEGEPAQTAHQEN</sequence>
<protein>
    <submittedName>
        <fullName evidence="2">Uncharacterized protein</fullName>
    </submittedName>
</protein>
<dbReference type="HOGENOM" id="CLU_469852_0_0_7"/>
<proteinExistence type="predicted"/>